<dbReference type="Pfam" id="PF00400">
    <property type="entry name" value="WD40"/>
    <property type="match status" value="2"/>
</dbReference>
<evidence type="ECO:0000313" key="3">
    <source>
        <dbReference type="Proteomes" id="UP001107558"/>
    </source>
</evidence>
<dbReference type="InterPro" id="IPR045182">
    <property type="entry name" value="JINGUBANG-like"/>
</dbReference>
<evidence type="ECO:0000256" key="1">
    <source>
        <dbReference type="PROSITE-ProRule" id="PRU00221"/>
    </source>
</evidence>
<name>A0A9J6C4P6_POLVA</name>
<dbReference type="AlphaFoldDB" id="A0A9J6C4P6"/>
<dbReference type="Gene3D" id="2.130.10.10">
    <property type="entry name" value="YVTN repeat-like/Quinoprotein amine dehydrogenase"/>
    <property type="match status" value="2"/>
</dbReference>
<dbReference type="PANTHER" id="PTHR22844:SF387">
    <property type="entry name" value="F3I6.5 PROTEIN"/>
    <property type="match status" value="1"/>
</dbReference>
<accession>A0A9J6C4P6</accession>
<sequence length="291" mass="32678">MSIDKISSDEYKHLGDVTSIVFLNDHIISAGGDSKIKVWDKDLKFIKDINIHEAYIYALAIDKDGRLFSSSCDGTVKIIEKPLESDEYSILLKHDKEIESLFVDENNRLYCGDDHGGISIFENLKFKFMMNIVEHVKGLYVEKNFVYSLAQQDLSIHELRGEKYLMKSSIPGMFPVTLFGDVTDGRSKYIAILTKDGKGISVIENGKQYPIVDVCESKHDMIITSIKGFNIFLFSCDYSGKVVKSKMIDGKLKHIASVITNSGCANCIQVINDNLLFVGSSDGTIKRINFK</sequence>
<dbReference type="PROSITE" id="PS50082">
    <property type="entry name" value="WD_REPEATS_2"/>
    <property type="match status" value="1"/>
</dbReference>
<comment type="caution">
    <text evidence="2">The sequence shown here is derived from an EMBL/GenBank/DDBJ whole genome shotgun (WGS) entry which is preliminary data.</text>
</comment>
<feature type="repeat" description="WD" evidence="1">
    <location>
        <begin position="10"/>
        <end position="40"/>
    </location>
</feature>
<dbReference type="SMART" id="SM00320">
    <property type="entry name" value="WD40"/>
    <property type="match status" value="4"/>
</dbReference>
<dbReference type="InterPro" id="IPR036322">
    <property type="entry name" value="WD40_repeat_dom_sf"/>
</dbReference>
<dbReference type="PANTHER" id="PTHR22844">
    <property type="entry name" value="F-BOX AND WD40 DOMAIN PROTEIN"/>
    <property type="match status" value="1"/>
</dbReference>
<proteinExistence type="predicted"/>
<dbReference type="EMBL" id="JADBJN010000002">
    <property type="protein sequence ID" value="KAG5676869.1"/>
    <property type="molecule type" value="Genomic_DNA"/>
</dbReference>
<organism evidence="2 3">
    <name type="scientific">Polypedilum vanderplanki</name>
    <name type="common">Sleeping chironomid midge</name>
    <dbReference type="NCBI Taxonomy" id="319348"/>
    <lineage>
        <taxon>Eukaryota</taxon>
        <taxon>Metazoa</taxon>
        <taxon>Ecdysozoa</taxon>
        <taxon>Arthropoda</taxon>
        <taxon>Hexapoda</taxon>
        <taxon>Insecta</taxon>
        <taxon>Pterygota</taxon>
        <taxon>Neoptera</taxon>
        <taxon>Endopterygota</taxon>
        <taxon>Diptera</taxon>
        <taxon>Nematocera</taxon>
        <taxon>Chironomoidea</taxon>
        <taxon>Chironomidae</taxon>
        <taxon>Chironominae</taxon>
        <taxon>Polypedilum</taxon>
        <taxon>Polypedilum</taxon>
    </lineage>
</organism>
<dbReference type="Proteomes" id="UP001107558">
    <property type="component" value="Chromosome 2"/>
</dbReference>
<dbReference type="OrthoDB" id="6262491at2759"/>
<keyword evidence="1" id="KW-0853">WD repeat</keyword>
<gene>
    <name evidence="2" type="ORF">PVAND_006676</name>
</gene>
<reference evidence="2" key="1">
    <citation type="submission" date="2021-03" db="EMBL/GenBank/DDBJ databases">
        <title>Chromosome level genome of the anhydrobiotic midge Polypedilum vanderplanki.</title>
        <authorList>
            <person name="Yoshida Y."/>
            <person name="Kikawada T."/>
            <person name="Gusev O."/>
        </authorList>
    </citation>
    <scope>NUCLEOTIDE SEQUENCE</scope>
    <source>
        <strain evidence="2">NIAS01</strain>
        <tissue evidence="2">Whole body or cell culture</tissue>
    </source>
</reference>
<protein>
    <submittedName>
        <fullName evidence="2">Uncharacterized protein</fullName>
    </submittedName>
</protein>
<dbReference type="SUPFAM" id="SSF50978">
    <property type="entry name" value="WD40 repeat-like"/>
    <property type="match status" value="1"/>
</dbReference>
<dbReference type="InterPro" id="IPR001680">
    <property type="entry name" value="WD40_rpt"/>
</dbReference>
<evidence type="ECO:0000313" key="2">
    <source>
        <dbReference type="EMBL" id="KAG5676869.1"/>
    </source>
</evidence>
<keyword evidence="3" id="KW-1185">Reference proteome</keyword>
<dbReference type="InterPro" id="IPR015943">
    <property type="entry name" value="WD40/YVTN_repeat-like_dom_sf"/>
</dbReference>